<keyword evidence="3 5" id="KW-0378">Hydrolase</keyword>
<dbReference type="GO" id="GO:0052689">
    <property type="term" value="F:carboxylic ester hydrolase activity"/>
    <property type="evidence" value="ECO:0007669"/>
    <property type="project" value="UniProtKB-KW"/>
</dbReference>
<evidence type="ECO:0000259" key="6">
    <source>
        <dbReference type="Pfam" id="PF00135"/>
    </source>
</evidence>
<dbReference type="InterPro" id="IPR002018">
    <property type="entry name" value="CarbesteraseB"/>
</dbReference>
<dbReference type="OrthoDB" id="19653at2759"/>
<feature type="domain" description="Carboxylesterase type B" evidence="6">
    <location>
        <begin position="66"/>
        <end position="619"/>
    </location>
</feature>
<dbReference type="EMBL" id="KZ308252">
    <property type="protein sequence ID" value="KAG8225760.1"/>
    <property type="molecule type" value="Genomic_DNA"/>
</dbReference>
<dbReference type="EC" id="3.1.1.-" evidence="5"/>
<name>A0A8K0JZV7_LADFU</name>
<comment type="caution">
    <text evidence="7">The sequence shown here is derived from an EMBL/GenBank/DDBJ whole genome shotgun (WGS) entry which is preliminary data.</text>
</comment>
<evidence type="ECO:0000256" key="1">
    <source>
        <dbReference type="ARBA" id="ARBA00005964"/>
    </source>
</evidence>
<dbReference type="InterPro" id="IPR050309">
    <property type="entry name" value="Type-B_Carboxylest/Lipase"/>
</dbReference>
<dbReference type="PANTHER" id="PTHR11559">
    <property type="entry name" value="CARBOXYLESTERASE"/>
    <property type="match status" value="1"/>
</dbReference>
<dbReference type="Gene3D" id="3.40.50.1820">
    <property type="entry name" value="alpha/beta hydrolase"/>
    <property type="match status" value="1"/>
</dbReference>
<dbReference type="InterPro" id="IPR029058">
    <property type="entry name" value="AB_hydrolase_fold"/>
</dbReference>
<dbReference type="Proteomes" id="UP000792457">
    <property type="component" value="Unassembled WGS sequence"/>
</dbReference>
<evidence type="ECO:0000256" key="3">
    <source>
        <dbReference type="ARBA" id="ARBA00022801"/>
    </source>
</evidence>
<keyword evidence="2" id="KW-0719">Serine esterase</keyword>
<dbReference type="PROSITE" id="PS00122">
    <property type="entry name" value="CARBOXYLESTERASE_B_1"/>
    <property type="match status" value="1"/>
</dbReference>
<proteinExistence type="inferred from homology"/>
<keyword evidence="8" id="KW-1185">Reference proteome</keyword>
<reference evidence="7" key="2">
    <citation type="submission" date="2017-10" db="EMBL/GenBank/DDBJ databases">
        <title>Ladona fulva Genome sequencing and assembly.</title>
        <authorList>
            <person name="Murali S."/>
            <person name="Richards S."/>
            <person name="Bandaranaike D."/>
            <person name="Bellair M."/>
            <person name="Blankenburg K."/>
            <person name="Chao H."/>
            <person name="Dinh H."/>
            <person name="Doddapaneni H."/>
            <person name="Dugan-Rocha S."/>
            <person name="Elkadiri S."/>
            <person name="Gnanaolivu R."/>
            <person name="Hernandez B."/>
            <person name="Skinner E."/>
            <person name="Javaid M."/>
            <person name="Lee S."/>
            <person name="Li M."/>
            <person name="Ming W."/>
            <person name="Munidasa M."/>
            <person name="Muniz J."/>
            <person name="Nguyen L."/>
            <person name="Hughes D."/>
            <person name="Osuji N."/>
            <person name="Pu L.-L."/>
            <person name="Puazo M."/>
            <person name="Qu C."/>
            <person name="Quiroz J."/>
            <person name="Raj R."/>
            <person name="Weissenberger G."/>
            <person name="Xin Y."/>
            <person name="Zou X."/>
            <person name="Han Y."/>
            <person name="Worley K."/>
            <person name="Muzny D."/>
            <person name="Gibbs R."/>
        </authorList>
    </citation>
    <scope>NUCLEOTIDE SEQUENCE</scope>
    <source>
        <strain evidence="7">Sampled in the wild</strain>
    </source>
</reference>
<organism evidence="7 8">
    <name type="scientific">Ladona fulva</name>
    <name type="common">Scarce chaser dragonfly</name>
    <name type="synonym">Libellula fulva</name>
    <dbReference type="NCBI Taxonomy" id="123851"/>
    <lineage>
        <taxon>Eukaryota</taxon>
        <taxon>Metazoa</taxon>
        <taxon>Ecdysozoa</taxon>
        <taxon>Arthropoda</taxon>
        <taxon>Hexapoda</taxon>
        <taxon>Insecta</taxon>
        <taxon>Pterygota</taxon>
        <taxon>Palaeoptera</taxon>
        <taxon>Odonata</taxon>
        <taxon>Epiprocta</taxon>
        <taxon>Anisoptera</taxon>
        <taxon>Libelluloidea</taxon>
        <taxon>Libellulidae</taxon>
        <taxon>Ladona</taxon>
    </lineage>
</organism>
<reference evidence="7" key="1">
    <citation type="submission" date="2013-04" db="EMBL/GenBank/DDBJ databases">
        <authorList>
            <person name="Qu J."/>
            <person name="Murali S.C."/>
            <person name="Bandaranaike D."/>
            <person name="Bellair M."/>
            <person name="Blankenburg K."/>
            <person name="Chao H."/>
            <person name="Dinh H."/>
            <person name="Doddapaneni H."/>
            <person name="Downs B."/>
            <person name="Dugan-Rocha S."/>
            <person name="Elkadiri S."/>
            <person name="Gnanaolivu R.D."/>
            <person name="Hernandez B."/>
            <person name="Javaid M."/>
            <person name="Jayaseelan J.C."/>
            <person name="Lee S."/>
            <person name="Li M."/>
            <person name="Ming W."/>
            <person name="Munidasa M."/>
            <person name="Muniz J."/>
            <person name="Nguyen L."/>
            <person name="Ongeri F."/>
            <person name="Osuji N."/>
            <person name="Pu L.-L."/>
            <person name="Puazo M."/>
            <person name="Qu C."/>
            <person name="Quiroz J."/>
            <person name="Raj R."/>
            <person name="Weissenberger G."/>
            <person name="Xin Y."/>
            <person name="Zou X."/>
            <person name="Han Y."/>
            <person name="Richards S."/>
            <person name="Worley K."/>
            <person name="Muzny D."/>
            <person name="Gibbs R."/>
        </authorList>
    </citation>
    <scope>NUCLEOTIDE SEQUENCE</scope>
    <source>
        <strain evidence="7">Sampled in the wild</strain>
    </source>
</reference>
<evidence type="ECO:0000256" key="4">
    <source>
        <dbReference type="ARBA" id="ARBA00023180"/>
    </source>
</evidence>
<evidence type="ECO:0000256" key="2">
    <source>
        <dbReference type="ARBA" id="ARBA00022487"/>
    </source>
</evidence>
<comment type="similarity">
    <text evidence="1 5">Belongs to the type-B carboxylesterase/lipase family.</text>
</comment>
<dbReference type="AlphaFoldDB" id="A0A8K0JZV7"/>
<keyword evidence="4" id="KW-0325">Glycoprotein</keyword>
<dbReference type="Pfam" id="PF00135">
    <property type="entry name" value="COesterase"/>
    <property type="match status" value="1"/>
</dbReference>
<accession>A0A8K0JZV7</accession>
<dbReference type="SUPFAM" id="SSF53474">
    <property type="entry name" value="alpha/beta-Hydrolases"/>
    <property type="match status" value="1"/>
</dbReference>
<evidence type="ECO:0000313" key="8">
    <source>
        <dbReference type="Proteomes" id="UP000792457"/>
    </source>
</evidence>
<protein>
    <recommendedName>
        <fullName evidence="5">Carboxylic ester hydrolase</fullName>
        <ecNumber evidence="5">3.1.1.-</ecNumber>
    </recommendedName>
</protein>
<sequence length="651" mass="72854">MLGVAPDGGDPLRHLHGASEDLRERDRVVSKISLFQAADMNVARLIPILLGFLATPLGPAAGEREPPLVEVLLGTVRGSMSKTASGKEVASFRGIPYAEPPVGDLRFRAPVPSNGWEGVWDATQERAPCIQRDYIFDEKGPIFGKEDCLYLNVHVPLEVLENVKMAEMRGEEPQRIPVMVYIHGGGWLGGSGSAFNFGPDLLLEEDVILVTMNYRLSAFGFLSTGDKASPGNYGLKDQRLAMKWVNENIAAFGGDYKRVTIFGQSAGGASVHYHVLSPMSTGLFQNGISHSGTALNPWALARNAPTIARTLASYVNCPNSSSQEMVDCLRMKDAVEIAKHFDRFRKWDMDPILVFGPTIEKEDNDEPPFITAHPYKILKTGKFNPVNWMAGATREDGSFRTASILTDQKKARELNEDYDTVGPITTRLEETAKDPKAVARKIRQFYFGDDDIGVETHHKLTDLYNDRHFLNGLVQSLNIMTTVSNPSFNAYFYVFSHRGKHSLNDLMPVINKTSNSKVDMAILNVIIPNAYDKALFLGVTHCDDLIYLFPMKDFVGAPLTDEDARMSRIMRRLWISFAEKGNPTPQQNSLTPVKWEPVKPNELRFLEIGVSPNGMKMKSLSQEYLKRNKFWESLQLSENENYREQIEKDEL</sequence>
<gene>
    <name evidence="7" type="ORF">J437_LFUL005719</name>
</gene>
<dbReference type="InterPro" id="IPR019826">
    <property type="entry name" value="Carboxylesterase_B_AS"/>
</dbReference>
<evidence type="ECO:0000313" key="7">
    <source>
        <dbReference type="EMBL" id="KAG8225760.1"/>
    </source>
</evidence>
<evidence type="ECO:0000256" key="5">
    <source>
        <dbReference type="RuleBase" id="RU361235"/>
    </source>
</evidence>